<proteinExistence type="predicted"/>
<evidence type="ECO:0000313" key="3">
    <source>
        <dbReference type="EMBL" id="SPP27411.1"/>
    </source>
</evidence>
<feature type="transmembrane region" description="Helical" evidence="1">
    <location>
        <begin position="36"/>
        <end position="56"/>
    </location>
</feature>
<dbReference type="GeneID" id="66536393"/>
<keyword evidence="1" id="KW-0472">Membrane</keyword>
<gene>
    <name evidence="3" type="ORF">BTBSAS_140043</name>
    <name evidence="2" type="ORF">CNY62_11015</name>
</gene>
<evidence type="ECO:0000313" key="4">
    <source>
        <dbReference type="Proteomes" id="UP000243591"/>
    </source>
</evidence>
<dbReference type="OrthoDB" id="9893511at2"/>
<dbReference type="RefSeq" id="WP_029092559.1">
    <property type="nucleotide sequence ID" value="NZ_CBCPHX010000001.1"/>
</dbReference>
<keyword evidence="1" id="KW-1133">Transmembrane helix</keyword>
<evidence type="ECO:0000313" key="5">
    <source>
        <dbReference type="Proteomes" id="UP000270190"/>
    </source>
</evidence>
<reference evidence="2 4" key="1">
    <citation type="submission" date="2017-09" db="EMBL/GenBank/DDBJ databases">
        <title>Complete Genome Sequences of Two Strains of the Meat Spoilage Bacterium Brochothrix thermosphacta Isolated from Ground Chicken.</title>
        <authorList>
            <person name="Paoli G.C."/>
            <person name="Wijey C."/>
            <person name="Chen C.-Y."/>
            <person name="Nguyen L."/>
            <person name="Yan X."/>
            <person name="Irwin P.L."/>
        </authorList>
    </citation>
    <scope>NUCLEOTIDE SEQUENCE [LARGE SCALE GENOMIC DNA]</scope>
    <source>
        <strain evidence="2 4">BI</strain>
    </source>
</reference>
<protein>
    <submittedName>
        <fullName evidence="2">Uncharacterized protein</fullName>
    </submittedName>
</protein>
<dbReference type="Proteomes" id="UP000243591">
    <property type="component" value="Chromosome"/>
</dbReference>
<keyword evidence="4" id="KW-1185">Reference proteome</keyword>
<sequence length="66" mass="7785">MKLNFEAKNLIKARVLLQTLIFMAAYYIIAQYQGKFSWGYFALISFLVWSVFAFTPKKDRSENKPK</sequence>
<reference evidence="3" key="3">
    <citation type="submission" date="2018-04" db="EMBL/GenBank/DDBJ databases">
        <authorList>
            <person name="Go L.Y."/>
            <person name="Mitchell J.A."/>
        </authorList>
    </citation>
    <scope>NUCLEOTIDE SEQUENCE</scope>
    <source>
        <strain evidence="3">BSAS1 3</strain>
    </source>
</reference>
<accession>A0A1D2KND4</accession>
<organism evidence="2 4">
    <name type="scientific">Brochothrix thermosphacta</name>
    <name type="common">Microbacterium thermosphactum</name>
    <dbReference type="NCBI Taxonomy" id="2756"/>
    <lineage>
        <taxon>Bacteria</taxon>
        <taxon>Bacillati</taxon>
        <taxon>Bacillota</taxon>
        <taxon>Bacilli</taxon>
        <taxon>Bacillales</taxon>
        <taxon>Listeriaceae</taxon>
        <taxon>Brochothrix</taxon>
    </lineage>
</organism>
<dbReference type="EMBL" id="OUNC01000006">
    <property type="protein sequence ID" value="SPP27411.1"/>
    <property type="molecule type" value="Genomic_DNA"/>
</dbReference>
<dbReference type="AlphaFoldDB" id="A0A1D2KND4"/>
<dbReference type="Proteomes" id="UP000270190">
    <property type="component" value="Unassembled WGS sequence"/>
</dbReference>
<reference evidence="5" key="2">
    <citation type="submission" date="2018-04" db="EMBL/GenBank/DDBJ databases">
        <authorList>
            <person name="Illikoud N."/>
        </authorList>
    </citation>
    <scope>NUCLEOTIDE SEQUENCE [LARGE SCALE GENOMIC DNA]</scope>
</reference>
<keyword evidence="1" id="KW-0812">Transmembrane</keyword>
<dbReference type="KEGG" id="bths:CNY62_11015"/>
<evidence type="ECO:0000256" key="1">
    <source>
        <dbReference type="SAM" id="Phobius"/>
    </source>
</evidence>
<dbReference type="EMBL" id="CP023483">
    <property type="protein sequence ID" value="ATF26841.1"/>
    <property type="molecule type" value="Genomic_DNA"/>
</dbReference>
<name>A0A1D2KND4_BROTH</name>
<dbReference type="STRING" id="2756.BFR44_05045"/>
<evidence type="ECO:0000313" key="2">
    <source>
        <dbReference type="EMBL" id="ATF26841.1"/>
    </source>
</evidence>
<feature type="transmembrane region" description="Helical" evidence="1">
    <location>
        <begin position="12"/>
        <end position="30"/>
    </location>
</feature>